<feature type="region of interest" description="Disordered" evidence="1">
    <location>
        <begin position="30"/>
        <end position="80"/>
    </location>
</feature>
<dbReference type="Proteomes" id="UP001487740">
    <property type="component" value="Unassembled WGS sequence"/>
</dbReference>
<accession>A0AAW0THC5</accession>
<feature type="compositionally biased region" description="Basic and acidic residues" evidence="1">
    <location>
        <begin position="422"/>
        <end position="441"/>
    </location>
</feature>
<dbReference type="AlphaFoldDB" id="A0AAW0THC5"/>
<gene>
    <name evidence="3" type="ORF">O3P69_018056</name>
</gene>
<feature type="compositionally biased region" description="Acidic residues" evidence="1">
    <location>
        <begin position="829"/>
        <end position="840"/>
    </location>
</feature>
<evidence type="ECO:0000259" key="2">
    <source>
        <dbReference type="PROSITE" id="PS50106"/>
    </source>
</evidence>
<dbReference type="PROSITE" id="PS50106">
    <property type="entry name" value="PDZ"/>
    <property type="match status" value="2"/>
</dbReference>
<feature type="region of interest" description="Disordered" evidence="1">
    <location>
        <begin position="547"/>
        <end position="566"/>
    </location>
</feature>
<protein>
    <recommendedName>
        <fullName evidence="2">PDZ domain-containing protein</fullName>
    </recommendedName>
</protein>
<feature type="region of interest" description="Disordered" evidence="1">
    <location>
        <begin position="347"/>
        <end position="465"/>
    </location>
</feature>
<dbReference type="SUPFAM" id="SSF50156">
    <property type="entry name" value="PDZ domain-like"/>
    <property type="match status" value="2"/>
</dbReference>
<dbReference type="Gene3D" id="2.30.42.10">
    <property type="match status" value="2"/>
</dbReference>
<feature type="compositionally biased region" description="Basic and acidic residues" evidence="1">
    <location>
        <begin position="1149"/>
        <end position="1159"/>
    </location>
</feature>
<dbReference type="SMART" id="SM00228">
    <property type="entry name" value="PDZ"/>
    <property type="match status" value="2"/>
</dbReference>
<feature type="compositionally biased region" description="Basic residues" evidence="1">
    <location>
        <begin position="1137"/>
        <end position="1147"/>
    </location>
</feature>
<evidence type="ECO:0000313" key="3">
    <source>
        <dbReference type="EMBL" id="KAK8387130.1"/>
    </source>
</evidence>
<evidence type="ECO:0000313" key="4">
    <source>
        <dbReference type="Proteomes" id="UP001487740"/>
    </source>
</evidence>
<feature type="compositionally biased region" description="Basic residues" evidence="1">
    <location>
        <begin position="556"/>
        <end position="566"/>
    </location>
</feature>
<feature type="region of interest" description="Disordered" evidence="1">
    <location>
        <begin position="237"/>
        <end position="291"/>
    </location>
</feature>
<feature type="compositionally biased region" description="Pro residues" evidence="1">
    <location>
        <begin position="680"/>
        <end position="694"/>
    </location>
</feature>
<dbReference type="CDD" id="cd06759">
    <property type="entry name" value="PDZ3_PDZD2-PDZ1_hPro-IL-16-like"/>
    <property type="match status" value="1"/>
</dbReference>
<feature type="domain" description="PDZ" evidence="2">
    <location>
        <begin position="703"/>
        <end position="785"/>
    </location>
</feature>
<feature type="region of interest" description="Disordered" evidence="1">
    <location>
        <begin position="317"/>
        <end position="336"/>
    </location>
</feature>
<feature type="region of interest" description="Disordered" evidence="1">
    <location>
        <begin position="675"/>
        <end position="694"/>
    </location>
</feature>
<reference evidence="3 4" key="1">
    <citation type="submission" date="2023-03" db="EMBL/GenBank/DDBJ databases">
        <title>High-quality genome of Scylla paramamosain provides insights in environmental adaptation.</title>
        <authorList>
            <person name="Zhang L."/>
        </authorList>
    </citation>
    <scope>NUCLEOTIDE SEQUENCE [LARGE SCALE GENOMIC DNA]</scope>
    <source>
        <strain evidence="3">LZ_2023a</strain>
        <tissue evidence="3">Muscle</tissue>
    </source>
</reference>
<sequence>MRLFKRRSSDPSPRLVSLSPLRLDHAYAEPPFPARTALPAPRPQEDAEEDLYATVEGDNGEDAGDGAGEAEDDEDEDEDEEAIYATVEEARAYCTSEGVSKGASTNQYTAVPALVVQEVVGVAGTGLDHHHHHHHHYHQQQQHHQVSGPKKGFSTWGRRMGKKLEQLTRGEGKEHIHFPLGSTRSRRRNWRPNKEMETLPGAAGSRGGKAAARQPRKAKVDRVESIRNLFRRSRSWDSAKDLEDDAAPRGTPLGEEPGGDGVKSLSEDPDNVYESLKDMSSSEPGGGKVLFRSASTSLLPGCEAGVDCDEREDLVPEVECDSKASDGEKSARKGQFPYAFLRSRLSSVAEEQATAREECGDSGRGTGSHCGSISDVRTSYSENSDSKSSFSENSDTKSSCSDSSSDNKWSREGEEEEEEEEERARAVRDKVVGQKEHRGESSEQGAAKPAVRDVVSPIPAPSGFGDGDFVVTVRVAGACPGTGTGAGDTRTSSVYIERDPGQDPAGDGAGKPKHRRPSGKAAGGGAMLTDEQKLQARCSDCCRHCGHHQAAPPPPVRRRPRTQSRTHVRLSCPVGDDPGEALYETIFPEDSFMRRASLDLDCLGSRLDRGDCLDGPKRIEPQSRESRAADLQVETRRRYSRSASLDRAESWRWSDVLLAEDGDIDCTYSETGYRRRAPSLPRPGAPLSTAPPQPPLASKTFRLVRLVKEEAEEGLGLYISGQRLMGYVVAQIIPGGLTDRDGRLRVGDEIINVNGRRLRGVSLEEARRVLRHTPMEVDIVVAREPEHLSHSHTRAHESLYSDFDVASLASGRVDSRVETRMDSRVDSAGGEEEGDNDEDCTCSHYGDEEDDLNEDYLGHRHHPCCHSDICDLPCLPDTGAYSREHSHHLVSRRDSRTCSRELPDLPDLRPGVRQCAKDHTDLSRDPQCCSFQLMGEGDTQRHTGDVRKPLRVSTAREEGVVTAVMVRTVSDCSSSEDEPRRLLPLLEDGVFVDRSPSQSSHASVRVNSAASVHSSGSTGRCSRQVSQRTQRSSSTSTLPRRPKSLNLSFHTVVFEKGHGKKGLGFSIVGGRDSPKGNIGIFVKTIFPSGQAVEEGTLKEGDEIFAVNGESLAGASHSEAIAMFKAIRSGKVVLHVGRRTHSKKRAQKTKSFDDLDKCEE</sequence>
<name>A0AAW0THC5_SCYPA</name>
<feature type="region of interest" description="Disordered" evidence="1">
    <location>
        <begin position="172"/>
        <end position="221"/>
    </location>
</feature>
<organism evidence="3 4">
    <name type="scientific">Scylla paramamosain</name>
    <name type="common">Mud crab</name>
    <dbReference type="NCBI Taxonomy" id="85552"/>
    <lineage>
        <taxon>Eukaryota</taxon>
        <taxon>Metazoa</taxon>
        <taxon>Ecdysozoa</taxon>
        <taxon>Arthropoda</taxon>
        <taxon>Crustacea</taxon>
        <taxon>Multicrustacea</taxon>
        <taxon>Malacostraca</taxon>
        <taxon>Eumalacostraca</taxon>
        <taxon>Eucarida</taxon>
        <taxon>Decapoda</taxon>
        <taxon>Pleocyemata</taxon>
        <taxon>Brachyura</taxon>
        <taxon>Eubrachyura</taxon>
        <taxon>Portunoidea</taxon>
        <taxon>Portunidae</taxon>
        <taxon>Portuninae</taxon>
        <taxon>Scylla</taxon>
    </lineage>
</organism>
<feature type="compositionally biased region" description="Acidic residues" evidence="1">
    <location>
        <begin position="58"/>
        <end position="80"/>
    </location>
</feature>
<feature type="region of interest" description="Disordered" evidence="1">
    <location>
        <begin position="817"/>
        <end position="842"/>
    </location>
</feature>
<dbReference type="PANTHER" id="PTHR11324">
    <property type="entry name" value="IL16-RELATED"/>
    <property type="match status" value="1"/>
</dbReference>
<feature type="region of interest" description="Disordered" evidence="1">
    <location>
        <begin position="994"/>
        <end position="1042"/>
    </location>
</feature>
<dbReference type="InterPro" id="IPR036034">
    <property type="entry name" value="PDZ_sf"/>
</dbReference>
<feature type="compositionally biased region" description="Basic and acidic residues" evidence="1">
    <location>
        <begin position="320"/>
        <end position="331"/>
    </location>
</feature>
<dbReference type="PANTHER" id="PTHR11324:SF16">
    <property type="entry name" value="PDZ DOMAIN-CONTAINING PROTEIN 2"/>
    <property type="match status" value="1"/>
</dbReference>
<comment type="caution">
    <text evidence="3">The sequence shown here is derived from an EMBL/GenBank/DDBJ whole genome shotgun (WGS) entry which is preliminary data.</text>
</comment>
<dbReference type="Pfam" id="PF00595">
    <property type="entry name" value="PDZ"/>
    <property type="match status" value="2"/>
</dbReference>
<evidence type="ECO:0000256" key="1">
    <source>
        <dbReference type="SAM" id="MobiDB-lite"/>
    </source>
</evidence>
<feature type="compositionally biased region" description="Low complexity" evidence="1">
    <location>
        <begin position="378"/>
        <end position="407"/>
    </location>
</feature>
<dbReference type="CDD" id="cd00136">
    <property type="entry name" value="PDZ_canonical"/>
    <property type="match status" value="1"/>
</dbReference>
<keyword evidence="4" id="KW-1185">Reference proteome</keyword>
<dbReference type="InterPro" id="IPR001478">
    <property type="entry name" value="PDZ"/>
</dbReference>
<proteinExistence type="predicted"/>
<feature type="domain" description="PDZ" evidence="2">
    <location>
        <begin position="1051"/>
        <end position="1124"/>
    </location>
</feature>
<feature type="region of interest" description="Disordered" evidence="1">
    <location>
        <begin position="478"/>
        <end position="526"/>
    </location>
</feature>
<dbReference type="EMBL" id="JARAKH010000030">
    <property type="protein sequence ID" value="KAK8387130.1"/>
    <property type="molecule type" value="Genomic_DNA"/>
</dbReference>
<feature type="region of interest" description="Disordered" evidence="1">
    <location>
        <begin position="127"/>
        <end position="153"/>
    </location>
</feature>
<feature type="compositionally biased region" description="Low complexity" evidence="1">
    <location>
        <begin position="1022"/>
        <end position="1037"/>
    </location>
</feature>
<feature type="compositionally biased region" description="Polar residues" evidence="1">
    <location>
        <begin position="995"/>
        <end position="1021"/>
    </location>
</feature>
<feature type="compositionally biased region" description="Basic residues" evidence="1">
    <location>
        <begin position="129"/>
        <end position="138"/>
    </location>
</feature>
<feature type="region of interest" description="Disordered" evidence="1">
    <location>
        <begin position="1137"/>
        <end position="1159"/>
    </location>
</feature>